<dbReference type="RefSeq" id="WP_095275400.1">
    <property type="nucleotide sequence ID" value="NZ_CP047655.1"/>
</dbReference>
<evidence type="ECO:0000313" key="4">
    <source>
        <dbReference type="Proteomes" id="UP000215771"/>
    </source>
</evidence>
<gene>
    <name evidence="3" type="ORF">CIG21_01760</name>
</gene>
<feature type="domain" description="HTH cro/C1-type" evidence="2">
    <location>
        <begin position="20"/>
        <end position="73"/>
    </location>
</feature>
<dbReference type="Pfam" id="PF01381">
    <property type="entry name" value="HTH_3"/>
    <property type="match status" value="1"/>
</dbReference>
<sequence>MTASFETGRVPEWTIADRARKARETAGMNQTELANAMGVARSTVQRIEQGVAEPSRTRVIAWSFATGVALEWLEKGETPAGEGPDGGNAVRHQGIEPRTH</sequence>
<dbReference type="GO" id="GO:0003677">
    <property type="term" value="F:DNA binding"/>
    <property type="evidence" value="ECO:0007669"/>
    <property type="project" value="InterPro"/>
</dbReference>
<feature type="region of interest" description="Disordered" evidence="1">
    <location>
        <begin position="75"/>
        <end position="100"/>
    </location>
</feature>
<accession>A0A269PFW9</accession>
<evidence type="ECO:0000313" key="3">
    <source>
        <dbReference type="EMBL" id="PAJ70934.1"/>
    </source>
</evidence>
<dbReference type="Gene3D" id="1.10.260.40">
    <property type="entry name" value="lambda repressor-like DNA-binding domains"/>
    <property type="match status" value="1"/>
</dbReference>
<proteinExistence type="predicted"/>
<reference evidence="3 4" key="1">
    <citation type="submission" date="2017-08" db="EMBL/GenBank/DDBJ databases">
        <authorList>
            <person name="de Groot N.N."/>
        </authorList>
    </citation>
    <scope>NUCLEOTIDE SEQUENCE [LARGE SCALE GENOMIC DNA]</scope>
    <source>
        <strain evidence="3 4">NBT06-6</strain>
    </source>
</reference>
<evidence type="ECO:0000256" key="1">
    <source>
        <dbReference type="SAM" id="MobiDB-lite"/>
    </source>
</evidence>
<evidence type="ECO:0000259" key="2">
    <source>
        <dbReference type="PROSITE" id="PS50943"/>
    </source>
</evidence>
<dbReference type="InterPro" id="IPR001387">
    <property type="entry name" value="Cro/C1-type_HTH"/>
</dbReference>
<dbReference type="SMART" id="SM00530">
    <property type="entry name" value="HTH_XRE"/>
    <property type="match status" value="1"/>
</dbReference>
<dbReference type="PROSITE" id="PS50943">
    <property type="entry name" value="HTH_CROC1"/>
    <property type="match status" value="1"/>
</dbReference>
<dbReference type="InterPro" id="IPR010982">
    <property type="entry name" value="Lambda_DNA-bd_dom_sf"/>
</dbReference>
<dbReference type="AlphaFoldDB" id="A0A269PFW9"/>
<dbReference type="SUPFAM" id="SSF47413">
    <property type="entry name" value="lambda repressor-like DNA-binding domains"/>
    <property type="match status" value="1"/>
</dbReference>
<comment type="caution">
    <text evidence="3">The sequence shown here is derived from an EMBL/GenBank/DDBJ whole genome shotgun (WGS) entry which is preliminary data.</text>
</comment>
<dbReference type="EMBL" id="NQMQ01000002">
    <property type="protein sequence ID" value="PAJ70934.1"/>
    <property type="molecule type" value="Genomic_DNA"/>
</dbReference>
<organism evidence="3 4">
    <name type="scientific">Corynebacterium hadale</name>
    <dbReference type="NCBI Taxonomy" id="2026255"/>
    <lineage>
        <taxon>Bacteria</taxon>
        <taxon>Bacillati</taxon>
        <taxon>Actinomycetota</taxon>
        <taxon>Actinomycetes</taxon>
        <taxon>Mycobacteriales</taxon>
        <taxon>Corynebacteriaceae</taxon>
        <taxon>Corynebacterium</taxon>
    </lineage>
</organism>
<name>A0A269PFW9_9CORY</name>
<dbReference type="Proteomes" id="UP000215771">
    <property type="component" value="Unassembled WGS sequence"/>
</dbReference>
<dbReference type="CDD" id="cd00093">
    <property type="entry name" value="HTH_XRE"/>
    <property type="match status" value="1"/>
</dbReference>
<protein>
    <submittedName>
        <fullName evidence="3">Transcriptional regulator</fullName>
    </submittedName>
</protein>